<gene>
    <name evidence="2" type="ORF">M076_4794</name>
</gene>
<evidence type="ECO:0000256" key="1">
    <source>
        <dbReference type="SAM" id="SignalP"/>
    </source>
</evidence>
<feature type="chain" id="PRO_5001483207" evidence="1">
    <location>
        <begin position="20"/>
        <end position="216"/>
    </location>
</feature>
<evidence type="ECO:0000313" key="3">
    <source>
        <dbReference type="Proteomes" id="UP000022272"/>
    </source>
</evidence>
<proteinExistence type="predicted"/>
<dbReference type="SUPFAM" id="SSF56925">
    <property type="entry name" value="OMPA-like"/>
    <property type="match status" value="1"/>
</dbReference>
<reference evidence="2 3" key="1">
    <citation type="submission" date="2014-02" db="EMBL/GenBank/DDBJ databases">
        <authorList>
            <person name="Sears C."/>
            <person name="Carroll K."/>
            <person name="Sack B.R."/>
            <person name="Qadri F."/>
            <person name="Myers L.L."/>
            <person name="Chung G.-T."/>
            <person name="Escheverria P."/>
            <person name="Fraser C.M."/>
            <person name="Sadzewicz L."/>
            <person name="Shefchek K.A."/>
            <person name="Tallon L."/>
            <person name="Das S.P."/>
            <person name="Daugherty S."/>
            <person name="Mongodin E.F."/>
        </authorList>
    </citation>
    <scope>NUCLEOTIDE SEQUENCE [LARGE SCALE GENOMIC DNA]</scope>
    <source>
        <strain evidence="2 3">2-F-2 #4</strain>
    </source>
</reference>
<dbReference type="Gene3D" id="2.40.160.20">
    <property type="match status" value="1"/>
</dbReference>
<accession>A0A016A4U4</accession>
<dbReference type="EMBL" id="JGDM01000131">
    <property type="protein sequence ID" value="EXZ42094.1"/>
    <property type="molecule type" value="Genomic_DNA"/>
</dbReference>
<name>A0A016A4U4_BACFG</name>
<organism evidence="2 3">
    <name type="scientific">Bacteroides fragilis str. 2-F-2 #4</name>
    <dbReference type="NCBI Taxonomy" id="1339280"/>
    <lineage>
        <taxon>Bacteria</taxon>
        <taxon>Pseudomonadati</taxon>
        <taxon>Bacteroidota</taxon>
        <taxon>Bacteroidia</taxon>
        <taxon>Bacteroidales</taxon>
        <taxon>Bacteroidaceae</taxon>
        <taxon>Bacteroides</taxon>
    </lineage>
</organism>
<dbReference type="Proteomes" id="UP000022272">
    <property type="component" value="Unassembled WGS sequence"/>
</dbReference>
<dbReference type="RefSeq" id="WP_032572697.1">
    <property type="nucleotide sequence ID" value="NZ_JGDM01000131.1"/>
</dbReference>
<feature type="signal peptide" evidence="1">
    <location>
        <begin position="1"/>
        <end position="19"/>
    </location>
</feature>
<comment type="caution">
    <text evidence="2">The sequence shown here is derived from an EMBL/GenBank/DDBJ whole genome shotgun (WGS) entry which is preliminary data.</text>
</comment>
<keyword evidence="1" id="KW-0732">Signal</keyword>
<dbReference type="AlphaFoldDB" id="A0A016A4U4"/>
<evidence type="ECO:0000313" key="2">
    <source>
        <dbReference type="EMBL" id="EXZ42094.1"/>
    </source>
</evidence>
<protein>
    <submittedName>
        <fullName evidence="2">Outer membrane beta-barrel domain protein</fullName>
    </submittedName>
</protein>
<sequence length="216" mass="24609">MKRKNLLMLFLFCSLSLFSQEKLQNKVLISADAGVGFLVGDSNLSPVNPNYRSQYKNGISTDLKVLYLLNKRIALGAKYNYWGTSGKYELVDVYTNYKDNVSLHYIAPQFELITPLTNNFNMINTVGAGYMHYKNNADLLKWKTSTNSFAANIDIMFEYKITKRFSTRVGASYLIGNGFKNMKQTIDGNESSTTWEKEHRIKVHRIDCLIGIVGHC</sequence>
<dbReference type="PATRIC" id="fig|1339280.3.peg.4574"/>
<dbReference type="InterPro" id="IPR011250">
    <property type="entry name" value="OMP/PagP_B-barrel"/>
</dbReference>